<keyword evidence="8" id="KW-1185">Reference proteome</keyword>
<evidence type="ECO:0000256" key="1">
    <source>
        <dbReference type="ARBA" id="ARBA00001695"/>
    </source>
</evidence>
<dbReference type="EMBL" id="PVZC01000001">
    <property type="protein sequence ID" value="PRY02561.1"/>
    <property type="molecule type" value="Genomic_DNA"/>
</dbReference>
<dbReference type="AlphaFoldDB" id="A0A2T0QFD3"/>
<dbReference type="InterPro" id="IPR017853">
    <property type="entry name" value="GH"/>
</dbReference>
<dbReference type="PANTHER" id="PTHR34983:SF1">
    <property type="entry name" value="ARABINOGALACTAN ENDO-BETA-1,4-GALACTANASE A"/>
    <property type="match status" value="1"/>
</dbReference>
<dbReference type="EC" id="3.2.1.89" evidence="3 6"/>
<comment type="caution">
    <text evidence="7">The sequence shown here is derived from an EMBL/GenBank/DDBJ whole genome shotgun (WGS) entry which is preliminary data.</text>
</comment>
<protein>
    <recommendedName>
        <fullName evidence="3 6">Arabinogalactan endo-beta-1,4-galactanase</fullName>
        <ecNumber evidence="3 6">3.2.1.89</ecNumber>
    </recommendedName>
</protein>
<evidence type="ECO:0000313" key="8">
    <source>
        <dbReference type="Proteomes" id="UP000237846"/>
    </source>
</evidence>
<sequence length="561" mass="61361">MQIPRERVRTALSLTAVSLVVVPLAFVAPLNAEEETAAEALVNSGFEDGGDGVPDGWTVASGDARISVVSDARGGEGAMRVSFDEDGSVVLRQVIVDQAAGAYDLTAWTRTDGLEGGAVALGDQEWRRTGIPSSTDWTQVTVRGVEATSGQLEVRFELAGAAGQSIVIDDVAIAEGGAGEDFLAGGDLTQLNYIEDLGGVFRDEQGRAVDPVEFMADNGMGIARLRMYNDTGPENHRIGYPGSYLADGYQDPEDVLDLARRAHDAGMQIQLTFHYSDYWSNGEIQDIPLEWRYVNDLPYEEAVAELERLMYDYTRDFLQEMVDQGTPPAYVALGNETAGGLLHPYGGSWQEGGSLDVMADFFTAASQAVHDTLPDAQVIIHLDDAGNRDKYEWYFGELERRGVPYDVIGSSYYPYWTQLDVETVAPFFQWANERFDKPVMIMETGFNWTPLTHEGREGQLNDNGPYGEDPISQRDFFRELFAAVKALPPGTVIGDIYWDPIFLGVPGAGWEVGQPNYVSNSTVFDFDGVALPVFQAYRENAASPRETIAVAGHRPQGPDGP</sequence>
<comment type="catalytic activity">
    <reaction evidence="1 6">
        <text>The enzyme specifically hydrolyzes (1-&gt;4)-beta-D-galactosidic linkages in type I arabinogalactans.</text>
        <dbReference type="EC" id="3.2.1.89"/>
    </reaction>
</comment>
<evidence type="ECO:0000256" key="3">
    <source>
        <dbReference type="ARBA" id="ARBA00012556"/>
    </source>
</evidence>
<dbReference type="SUPFAM" id="SSF51445">
    <property type="entry name" value="(Trans)glycosidases"/>
    <property type="match status" value="1"/>
</dbReference>
<dbReference type="Pfam" id="PF07745">
    <property type="entry name" value="Glyco_hydro_53"/>
    <property type="match status" value="1"/>
</dbReference>
<gene>
    <name evidence="7" type="ORF">CLV72_1011163</name>
</gene>
<dbReference type="Gene3D" id="2.60.120.260">
    <property type="entry name" value="Galactose-binding domain-like"/>
    <property type="match status" value="1"/>
</dbReference>
<name>A0A2T0QFD3_9ACTN</name>
<accession>A0A2T0QFD3</accession>
<dbReference type="SUPFAM" id="SSF49785">
    <property type="entry name" value="Galactose-binding domain-like"/>
    <property type="match status" value="1"/>
</dbReference>
<keyword evidence="5 6" id="KW-0326">Glycosidase</keyword>
<proteinExistence type="inferred from homology"/>
<dbReference type="Proteomes" id="UP000237846">
    <property type="component" value="Unassembled WGS sequence"/>
</dbReference>
<dbReference type="InterPro" id="IPR011683">
    <property type="entry name" value="Glyco_hydro_53"/>
</dbReference>
<organism evidence="7 8">
    <name type="scientific">Allonocardiopsis opalescens</name>
    <dbReference type="NCBI Taxonomy" id="1144618"/>
    <lineage>
        <taxon>Bacteria</taxon>
        <taxon>Bacillati</taxon>
        <taxon>Actinomycetota</taxon>
        <taxon>Actinomycetes</taxon>
        <taxon>Streptosporangiales</taxon>
        <taxon>Allonocardiopsis</taxon>
    </lineage>
</organism>
<dbReference type="GO" id="GO:0015926">
    <property type="term" value="F:glucosidase activity"/>
    <property type="evidence" value="ECO:0007669"/>
    <property type="project" value="InterPro"/>
</dbReference>
<dbReference type="RefSeq" id="WP_106240333.1">
    <property type="nucleotide sequence ID" value="NZ_PVZC01000001.1"/>
</dbReference>
<dbReference type="InterPro" id="IPR008979">
    <property type="entry name" value="Galactose-bd-like_sf"/>
</dbReference>
<dbReference type="PANTHER" id="PTHR34983">
    <property type="entry name" value="ARABINOGALACTAN ENDO-BETA-1,4-GALACTANASE A"/>
    <property type="match status" value="1"/>
</dbReference>
<reference evidence="7 8" key="1">
    <citation type="submission" date="2018-03" db="EMBL/GenBank/DDBJ databases">
        <title>Genomic Encyclopedia of Archaeal and Bacterial Type Strains, Phase II (KMG-II): from individual species to whole genera.</title>
        <authorList>
            <person name="Goeker M."/>
        </authorList>
    </citation>
    <scope>NUCLEOTIDE SEQUENCE [LARGE SCALE GENOMIC DNA]</scope>
    <source>
        <strain evidence="7 8">DSM 45601</strain>
    </source>
</reference>
<dbReference type="GO" id="GO:0031218">
    <property type="term" value="F:arabinogalactan endo-1,4-beta-galactosidase activity"/>
    <property type="evidence" value="ECO:0007669"/>
    <property type="project" value="UniProtKB-EC"/>
</dbReference>
<dbReference type="Gene3D" id="3.20.20.80">
    <property type="entry name" value="Glycosidases"/>
    <property type="match status" value="1"/>
</dbReference>
<dbReference type="GO" id="GO:0045490">
    <property type="term" value="P:pectin catabolic process"/>
    <property type="evidence" value="ECO:0007669"/>
    <property type="project" value="TreeGrafter"/>
</dbReference>
<dbReference type="OrthoDB" id="3981930at2"/>
<evidence type="ECO:0000256" key="6">
    <source>
        <dbReference type="RuleBase" id="RU361192"/>
    </source>
</evidence>
<evidence type="ECO:0000256" key="2">
    <source>
        <dbReference type="ARBA" id="ARBA00010687"/>
    </source>
</evidence>
<evidence type="ECO:0000256" key="5">
    <source>
        <dbReference type="ARBA" id="ARBA00023295"/>
    </source>
</evidence>
<comment type="similarity">
    <text evidence="2 6">Belongs to the glycosyl hydrolase 53 family.</text>
</comment>
<evidence type="ECO:0000256" key="4">
    <source>
        <dbReference type="ARBA" id="ARBA00022801"/>
    </source>
</evidence>
<keyword evidence="4 6" id="KW-0378">Hydrolase</keyword>
<evidence type="ECO:0000313" key="7">
    <source>
        <dbReference type="EMBL" id="PRY02561.1"/>
    </source>
</evidence>